<dbReference type="InterPro" id="IPR004046">
    <property type="entry name" value="GST_C"/>
</dbReference>
<dbReference type="Pfam" id="PF02798">
    <property type="entry name" value="GST_N"/>
    <property type="match status" value="1"/>
</dbReference>
<sequence length="225" mass="25728">MDAETKNYKLTYFSSRGIAEPIRLILHYKGIPFEDVTFSSTLADESSREKWLKQKQNYLYGQLPNLEWDEGTEHKILAQSQTICRYLGNKYGLAGSDFWEAAKTDEIAEWFKDIWAAFLPLLKVAVGAEAGDKEAMKKEIFVPLIYDRLVTTLVEMLNKSGSGFLLPSGLTWADFVFANALTTFNNMDKGLLFESHKVLADYEKRVYSANESIKKYVEGREAKEF</sequence>
<dbReference type="AlphaFoldDB" id="A0ABD2JZ58"/>
<keyword evidence="8" id="KW-1185">Reference proteome</keyword>
<feature type="domain" description="GST N-terminal" evidence="5">
    <location>
        <begin position="6"/>
        <end position="95"/>
    </location>
</feature>
<dbReference type="InterPro" id="IPR036282">
    <property type="entry name" value="Glutathione-S-Trfase_C_sf"/>
</dbReference>
<feature type="domain" description="GST C-terminal" evidence="6">
    <location>
        <begin position="97"/>
        <end position="225"/>
    </location>
</feature>
<accession>A0ABD2JZ58</accession>
<dbReference type="PANTHER" id="PTHR11571">
    <property type="entry name" value="GLUTATHIONE S-TRANSFERASE"/>
    <property type="match status" value="1"/>
</dbReference>
<dbReference type="InterPro" id="IPR050213">
    <property type="entry name" value="GST_superfamily"/>
</dbReference>
<dbReference type="PROSITE" id="PS50404">
    <property type="entry name" value="GST_NTER"/>
    <property type="match status" value="1"/>
</dbReference>
<reference evidence="7 8" key="1">
    <citation type="submission" date="2024-10" db="EMBL/GenBank/DDBJ databases">
        <authorList>
            <person name="Kim D."/>
        </authorList>
    </citation>
    <scope>NUCLEOTIDE SEQUENCE [LARGE SCALE GENOMIC DNA]</scope>
    <source>
        <strain evidence="7">Taebaek</strain>
    </source>
</reference>
<proteinExistence type="inferred from homology"/>
<evidence type="ECO:0000313" key="8">
    <source>
        <dbReference type="Proteomes" id="UP001620645"/>
    </source>
</evidence>
<protein>
    <recommendedName>
        <fullName evidence="1">glutathione transferase</fullName>
        <ecNumber evidence="1">2.5.1.18</ecNumber>
    </recommendedName>
</protein>
<dbReference type="PANTHER" id="PTHR11571:SF224">
    <property type="entry name" value="HEMATOPOIETIC PROSTAGLANDIN D SYNTHASE"/>
    <property type="match status" value="1"/>
</dbReference>
<dbReference type="InterPro" id="IPR004045">
    <property type="entry name" value="Glutathione_S-Trfase_N"/>
</dbReference>
<dbReference type="Gene3D" id="3.40.30.10">
    <property type="entry name" value="Glutaredoxin"/>
    <property type="match status" value="1"/>
</dbReference>
<dbReference type="CDD" id="cd03039">
    <property type="entry name" value="GST_N_Sigma_like"/>
    <property type="match status" value="1"/>
</dbReference>
<dbReference type="SUPFAM" id="SSF47616">
    <property type="entry name" value="GST C-terminal domain-like"/>
    <property type="match status" value="1"/>
</dbReference>
<evidence type="ECO:0000256" key="4">
    <source>
        <dbReference type="ARBA" id="ARBA00047960"/>
    </source>
</evidence>
<evidence type="ECO:0000313" key="7">
    <source>
        <dbReference type="EMBL" id="KAL3095932.1"/>
    </source>
</evidence>
<dbReference type="PROSITE" id="PS50405">
    <property type="entry name" value="GST_CTER"/>
    <property type="match status" value="1"/>
</dbReference>
<evidence type="ECO:0000256" key="3">
    <source>
        <dbReference type="ARBA" id="ARBA00038317"/>
    </source>
</evidence>
<comment type="catalytic activity">
    <reaction evidence="4">
        <text>RX + glutathione = an S-substituted glutathione + a halide anion + H(+)</text>
        <dbReference type="Rhea" id="RHEA:16437"/>
        <dbReference type="ChEBI" id="CHEBI:15378"/>
        <dbReference type="ChEBI" id="CHEBI:16042"/>
        <dbReference type="ChEBI" id="CHEBI:17792"/>
        <dbReference type="ChEBI" id="CHEBI:57925"/>
        <dbReference type="ChEBI" id="CHEBI:90779"/>
        <dbReference type="EC" id="2.5.1.18"/>
    </reaction>
</comment>
<dbReference type="SUPFAM" id="SSF52833">
    <property type="entry name" value="Thioredoxin-like"/>
    <property type="match status" value="1"/>
</dbReference>
<organism evidence="7 8">
    <name type="scientific">Heterodera schachtii</name>
    <name type="common">Sugarbeet cyst nematode worm</name>
    <name type="synonym">Tylenchus schachtii</name>
    <dbReference type="NCBI Taxonomy" id="97005"/>
    <lineage>
        <taxon>Eukaryota</taxon>
        <taxon>Metazoa</taxon>
        <taxon>Ecdysozoa</taxon>
        <taxon>Nematoda</taxon>
        <taxon>Chromadorea</taxon>
        <taxon>Rhabditida</taxon>
        <taxon>Tylenchina</taxon>
        <taxon>Tylenchomorpha</taxon>
        <taxon>Tylenchoidea</taxon>
        <taxon>Heteroderidae</taxon>
        <taxon>Heteroderinae</taxon>
        <taxon>Heterodera</taxon>
    </lineage>
</organism>
<dbReference type="CDD" id="cd03192">
    <property type="entry name" value="GST_C_Sigma_like"/>
    <property type="match status" value="1"/>
</dbReference>
<comment type="caution">
    <text evidence="7">The sequence shown here is derived from an EMBL/GenBank/DDBJ whole genome shotgun (WGS) entry which is preliminary data.</text>
</comment>
<dbReference type="EC" id="2.5.1.18" evidence="1"/>
<keyword evidence="2" id="KW-0808">Transferase</keyword>
<evidence type="ECO:0000259" key="5">
    <source>
        <dbReference type="PROSITE" id="PS50404"/>
    </source>
</evidence>
<dbReference type="SFLD" id="SFLDS00019">
    <property type="entry name" value="Glutathione_Transferase_(cytos"/>
    <property type="match status" value="1"/>
</dbReference>
<dbReference type="SFLD" id="SFLDG00363">
    <property type="entry name" value="AMPS_(cytGST):_Alpha-__Mu-__Pi"/>
    <property type="match status" value="1"/>
</dbReference>
<evidence type="ECO:0000256" key="1">
    <source>
        <dbReference type="ARBA" id="ARBA00012452"/>
    </source>
</evidence>
<dbReference type="InterPro" id="IPR036249">
    <property type="entry name" value="Thioredoxin-like_sf"/>
</dbReference>
<dbReference type="Pfam" id="PF14497">
    <property type="entry name" value="GST_C_3"/>
    <property type="match status" value="1"/>
</dbReference>
<comment type="similarity">
    <text evidence="3">Belongs to the GST superfamily. Sigma family.</text>
</comment>
<name>A0ABD2JZ58_HETSC</name>
<dbReference type="Gene3D" id="1.20.1050.10">
    <property type="match status" value="1"/>
</dbReference>
<dbReference type="InterPro" id="IPR040079">
    <property type="entry name" value="Glutathione_S-Trfase"/>
</dbReference>
<dbReference type="InterPro" id="IPR010987">
    <property type="entry name" value="Glutathione-S-Trfase_C-like"/>
</dbReference>
<gene>
    <name evidence="7" type="ORF">niasHS_005691</name>
</gene>
<dbReference type="SFLD" id="SFLDG01205">
    <property type="entry name" value="AMPS.1"/>
    <property type="match status" value="1"/>
</dbReference>
<dbReference type="GO" id="GO:0004364">
    <property type="term" value="F:glutathione transferase activity"/>
    <property type="evidence" value="ECO:0007669"/>
    <property type="project" value="UniProtKB-EC"/>
</dbReference>
<evidence type="ECO:0000256" key="2">
    <source>
        <dbReference type="ARBA" id="ARBA00022679"/>
    </source>
</evidence>
<dbReference type="Proteomes" id="UP001620645">
    <property type="component" value="Unassembled WGS sequence"/>
</dbReference>
<evidence type="ECO:0000259" key="6">
    <source>
        <dbReference type="PROSITE" id="PS50405"/>
    </source>
</evidence>
<dbReference type="EMBL" id="JBICCN010000078">
    <property type="protein sequence ID" value="KAL3095932.1"/>
    <property type="molecule type" value="Genomic_DNA"/>
</dbReference>